<reference evidence="1" key="1">
    <citation type="submission" date="2021-05" db="EMBL/GenBank/DDBJ databases">
        <authorList>
            <person name="Pan Q."/>
            <person name="Jouanno E."/>
            <person name="Zahm M."/>
            <person name="Klopp C."/>
            <person name="Cabau C."/>
            <person name="Louis A."/>
            <person name="Berthelot C."/>
            <person name="Parey E."/>
            <person name="Roest Crollius H."/>
            <person name="Montfort J."/>
            <person name="Robinson-Rechavi M."/>
            <person name="Bouchez O."/>
            <person name="Lampietro C."/>
            <person name="Lopez Roques C."/>
            <person name="Donnadieu C."/>
            <person name="Postlethwait J."/>
            <person name="Bobe J."/>
            <person name="Dillon D."/>
            <person name="Chandos A."/>
            <person name="von Hippel F."/>
            <person name="Guiguen Y."/>
        </authorList>
    </citation>
    <scope>NUCLEOTIDE SEQUENCE</scope>
    <source>
        <strain evidence="1">YG-Jan2019</strain>
    </source>
</reference>
<name>A0ACC2F0W5_DALPE</name>
<sequence>MFENVQGLADGAVARRGAPGGDARSRGEVSSRANGHTTVNIMTLSGSPAHSRLAASLPSCPIRYCLISSAKQPLPCQPLRHLLPNKMAAAQLPRLVPALLPGSAGARA</sequence>
<gene>
    <name evidence="1" type="ORF">DPEC_G00360710</name>
</gene>
<evidence type="ECO:0000313" key="2">
    <source>
        <dbReference type="Proteomes" id="UP001157502"/>
    </source>
</evidence>
<evidence type="ECO:0000313" key="1">
    <source>
        <dbReference type="EMBL" id="KAJ7985011.1"/>
    </source>
</evidence>
<organism evidence="1 2">
    <name type="scientific">Dallia pectoralis</name>
    <name type="common">Alaska blackfish</name>
    <dbReference type="NCBI Taxonomy" id="75939"/>
    <lineage>
        <taxon>Eukaryota</taxon>
        <taxon>Metazoa</taxon>
        <taxon>Chordata</taxon>
        <taxon>Craniata</taxon>
        <taxon>Vertebrata</taxon>
        <taxon>Euteleostomi</taxon>
        <taxon>Actinopterygii</taxon>
        <taxon>Neopterygii</taxon>
        <taxon>Teleostei</taxon>
        <taxon>Protacanthopterygii</taxon>
        <taxon>Esociformes</taxon>
        <taxon>Umbridae</taxon>
        <taxon>Dallia</taxon>
    </lineage>
</organism>
<accession>A0ACC2F0W5</accession>
<proteinExistence type="predicted"/>
<dbReference type="Proteomes" id="UP001157502">
    <property type="component" value="Chromosome 37"/>
</dbReference>
<keyword evidence="2" id="KW-1185">Reference proteome</keyword>
<dbReference type="EMBL" id="CM055764">
    <property type="protein sequence ID" value="KAJ7985011.1"/>
    <property type="molecule type" value="Genomic_DNA"/>
</dbReference>
<protein>
    <submittedName>
        <fullName evidence="1">Uncharacterized protein</fullName>
    </submittedName>
</protein>
<comment type="caution">
    <text evidence="1">The sequence shown here is derived from an EMBL/GenBank/DDBJ whole genome shotgun (WGS) entry which is preliminary data.</text>
</comment>